<dbReference type="Proteomes" id="UP000463883">
    <property type="component" value="Chromosome"/>
</dbReference>
<dbReference type="RefSeq" id="WP_162361014.1">
    <property type="nucleotide sequence ID" value="NZ_CP047591.1"/>
</dbReference>
<dbReference type="InterPro" id="IPR050559">
    <property type="entry name" value="P-Pant_transferase_sf"/>
</dbReference>
<comment type="similarity">
    <text evidence="1">Belongs to the P-Pant transferase superfamily. Gsp/Sfp/HetI/AcpT family.</text>
</comment>
<keyword evidence="5" id="KW-1185">Reference proteome</keyword>
<gene>
    <name evidence="4" type="ORF">Ami3637_01460</name>
</gene>
<evidence type="ECO:0000256" key="1">
    <source>
        <dbReference type="ARBA" id="ARBA00010990"/>
    </source>
</evidence>
<keyword evidence="2 4" id="KW-0808">Transferase</keyword>
<dbReference type="GO" id="GO:0019878">
    <property type="term" value="P:lysine biosynthetic process via aminoadipic acid"/>
    <property type="evidence" value="ECO:0007669"/>
    <property type="project" value="TreeGrafter"/>
</dbReference>
<dbReference type="EMBL" id="CP047591">
    <property type="protein sequence ID" value="QHI71238.1"/>
    <property type="molecule type" value="Genomic_DNA"/>
</dbReference>
<name>A0A6P1MGU6_9FIRM</name>
<proteinExistence type="inferred from homology"/>
<organism evidence="4 5">
    <name type="scientific">Aminipila terrae</name>
    <dbReference type="NCBI Taxonomy" id="2697030"/>
    <lineage>
        <taxon>Bacteria</taxon>
        <taxon>Bacillati</taxon>
        <taxon>Bacillota</taxon>
        <taxon>Clostridia</taxon>
        <taxon>Peptostreptococcales</taxon>
        <taxon>Anaerovoracaceae</taxon>
        <taxon>Aminipila</taxon>
    </lineage>
</organism>
<dbReference type="GO" id="GO:0008897">
    <property type="term" value="F:holo-[acyl-carrier-protein] synthase activity"/>
    <property type="evidence" value="ECO:0007669"/>
    <property type="project" value="InterPro"/>
</dbReference>
<dbReference type="PANTHER" id="PTHR12215:SF10">
    <property type="entry name" value="L-AMINOADIPATE-SEMIALDEHYDE DEHYDROGENASE-PHOSPHOPANTETHEINYL TRANSFERASE"/>
    <property type="match status" value="1"/>
</dbReference>
<accession>A0A6P1MGU6</accession>
<evidence type="ECO:0000313" key="4">
    <source>
        <dbReference type="EMBL" id="QHI71238.1"/>
    </source>
</evidence>
<dbReference type="PANTHER" id="PTHR12215">
    <property type="entry name" value="PHOSPHOPANTETHEINE TRANSFERASE"/>
    <property type="match status" value="1"/>
</dbReference>
<dbReference type="GO" id="GO:0000287">
    <property type="term" value="F:magnesium ion binding"/>
    <property type="evidence" value="ECO:0007669"/>
    <property type="project" value="InterPro"/>
</dbReference>
<dbReference type="InterPro" id="IPR008278">
    <property type="entry name" value="4-PPantetheinyl_Trfase_dom"/>
</dbReference>
<dbReference type="GO" id="GO:0005829">
    <property type="term" value="C:cytosol"/>
    <property type="evidence" value="ECO:0007669"/>
    <property type="project" value="TreeGrafter"/>
</dbReference>
<protein>
    <submittedName>
        <fullName evidence="4">4'-phosphopantetheinyl transferase superfamily protein</fullName>
    </submittedName>
</protein>
<feature type="domain" description="4'-phosphopantetheinyl transferase" evidence="3">
    <location>
        <begin position="72"/>
        <end position="151"/>
    </location>
</feature>
<dbReference type="KEGG" id="amic:Ami3637_01460"/>
<evidence type="ECO:0000313" key="5">
    <source>
        <dbReference type="Proteomes" id="UP000463883"/>
    </source>
</evidence>
<dbReference type="InterPro" id="IPR037143">
    <property type="entry name" value="4-PPantetheinyl_Trfase_dom_sf"/>
</dbReference>
<dbReference type="SUPFAM" id="SSF56214">
    <property type="entry name" value="4'-phosphopantetheinyl transferase"/>
    <property type="match status" value="2"/>
</dbReference>
<reference evidence="4 5" key="1">
    <citation type="submission" date="2020-01" db="EMBL/GenBank/DDBJ databases">
        <title>Genomic analysis of Aminipila sp. CBA3637.</title>
        <authorList>
            <person name="Kim Y.B."/>
            <person name="Roh S.W."/>
        </authorList>
    </citation>
    <scope>NUCLEOTIDE SEQUENCE [LARGE SCALE GENOMIC DNA]</scope>
    <source>
        <strain evidence="4 5">CBA3637</strain>
    </source>
</reference>
<evidence type="ECO:0000256" key="2">
    <source>
        <dbReference type="ARBA" id="ARBA00022679"/>
    </source>
</evidence>
<sequence>MIVYIYDGKEHKGKAGEELLRKALKDYSGNAYTGIVIKREKYGKPYFENIPVQFSISHSGQIWVCLMADFNVGIDIQFYKNLKYEKIAERFFTENEIEYIHQKGIDGFFQVWTRKEAYVKYTGNGFANEGFSDFSVVSKEGNNYFLKKTIGEAYFQELDLPSDKCDFITKSKLVGVTCSRVKEFINIKILGNEGER</sequence>
<dbReference type="Gene3D" id="3.90.470.20">
    <property type="entry name" value="4'-phosphopantetheinyl transferase domain"/>
    <property type="match status" value="1"/>
</dbReference>
<dbReference type="AlphaFoldDB" id="A0A6P1MGU6"/>
<evidence type="ECO:0000259" key="3">
    <source>
        <dbReference type="Pfam" id="PF01648"/>
    </source>
</evidence>
<dbReference type="Pfam" id="PF01648">
    <property type="entry name" value="ACPS"/>
    <property type="match status" value="1"/>
</dbReference>